<dbReference type="CDD" id="cd07247">
    <property type="entry name" value="SgaA_N_like"/>
    <property type="match status" value="2"/>
</dbReference>
<feature type="domain" description="VOC" evidence="1">
    <location>
        <begin position="141"/>
        <end position="254"/>
    </location>
</feature>
<dbReference type="PANTHER" id="PTHR33993:SF14">
    <property type="entry name" value="GB|AAF24581.1"/>
    <property type="match status" value="1"/>
</dbReference>
<reference evidence="2 3" key="1">
    <citation type="journal article" date="2019" name="Int. J. Syst. Evol. Microbiol.">
        <title>The Global Catalogue of Microorganisms (GCM) 10K type strain sequencing project: providing services to taxonomists for standard genome sequencing and annotation.</title>
        <authorList>
            <consortium name="The Broad Institute Genomics Platform"/>
            <consortium name="The Broad Institute Genome Sequencing Center for Infectious Disease"/>
            <person name="Wu L."/>
            <person name="Ma J."/>
        </authorList>
    </citation>
    <scope>NUCLEOTIDE SEQUENCE [LARGE SCALE GENOMIC DNA]</scope>
    <source>
        <strain evidence="2 3">JCM 13004</strain>
    </source>
</reference>
<dbReference type="PROSITE" id="PS51819">
    <property type="entry name" value="VOC"/>
    <property type="match status" value="2"/>
</dbReference>
<dbReference type="PANTHER" id="PTHR33993">
    <property type="entry name" value="GLYOXALASE-RELATED"/>
    <property type="match status" value="1"/>
</dbReference>
<name>A0ABN1WU07_9ACTN</name>
<dbReference type="RefSeq" id="WP_344445456.1">
    <property type="nucleotide sequence ID" value="NZ_BAAALF010000165.1"/>
</dbReference>
<dbReference type="InterPro" id="IPR037523">
    <property type="entry name" value="VOC_core"/>
</dbReference>
<proteinExistence type="predicted"/>
<dbReference type="EMBL" id="BAAALF010000165">
    <property type="protein sequence ID" value="GAA1264609.1"/>
    <property type="molecule type" value="Genomic_DNA"/>
</dbReference>
<comment type="caution">
    <text evidence="2">The sequence shown here is derived from an EMBL/GenBank/DDBJ whole genome shotgun (WGS) entry which is preliminary data.</text>
</comment>
<feature type="domain" description="VOC" evidence="1">
    <location>
        <begin position="11"/>
        <end position="127"/>
    </location>
</feature>
<accession>A0ABN1WU07</accession>
<keyword evidence="3" id="KW-1185">Reference proteome</keyword>
<dbReference type="InterPro" id="IPR052164">
    <property type="entry name" value="Anthracycline_SecMetBiosynth"/>
</dbReference>
<evidence type="ECO:0000259" key="1">
    <source>
        <dbReference type="PROSITE" id="PS51819"/>
    </source>
</evidence>
<dbReference type="Gene3D" id="3.10.180.10">
    <property type="entry name" value="2,3-Dihydroxybiphenyl 1,2-Dioxygenase, domain 1"/>
    <property type="match status" value="2"/>
</dbReference>
<gene>
    <name evidence="2" type="ORF">GCM10009665_62480</name>
</gene>
<dbReference type="Proteomes" id="UP001500037">
    <property type="component" value="Unassembled WGS sequence"/>
</dbReference>
<dbReference type="SUPFAM" id="SSF54593">
    <property type="entry name" value="Glyoxalase/Bleomycin resistance protein/Dihydroxybiphenyl dioxygenase"/>
    <property type="match status" value="2"/>
</dbReference>
<evidence type="ECO:0000313" key="2">
    <source>
        <dbReference type="EMBL" id="GAA1264609.1"/>
    </source>
</evidence>
<organism evidence="2 3">
    <name type="scientific">Kitasatospora nipponensis</name>
    <dbReference type="NCBI Taxonomy" id="258049"/>
    <lineage>
        <taxon>Bacteria</taxon>
        <taxon>Bacillati</taxon>
        <taxon>Actinomycetota</taxon>
        <taxon>Actinomycetes</taxon>
        <taxon>Kitasatosporales</taxon>
        <taxon>Streptomycetaceae</taxon>
        <taxon>Kitasatospora</taxon>
    </lineage>
</organism>
<dbReference type="Pfam" id="PF00903">
    <property type="entry name" value="Glyoxalase"/>
    <property type="match status" value="2"/>
</dbReference>
<sequence length="257" mass="27027">MSKITAYREGVPCWVDLTAADPVRAAAFYGSLFGWEFTEIGADGGHYRLATLRGVRVAGIAPQQPGEESGPAAVWNTYLAAEDVDRTVAKVRDAGGGVLVEPVEVLDFGRMAVVVDPAGAVVGLWQGRTHGGSGLANEPGAFTWNENLSTDPRVARGFYQQVFGYTYDDVAGMDYSVFKVAGAMAGGIGGQPSMIPPGTTSFWSVYFAVTDTDLKAAQVVDLGGRILVPPADTPYGRMSVVRDDAGAAFCLIAPPRG</sequence>
<protein>
    <submittedName>
        <fullName evidence="2">VOC family protein</fullName>
    </submittedName>
</protein>
<dbReference type="InterPro" id="IPR004360">
    <property type="entry name" value="Glyas_Fos-R_dOase_dom"/>
</dbReference>
<dbReference type="InterPro" id="IPR029068">
    <property type="entry name" value="Glyas_Bleomycin-R_OHBP_Dase"/>
</dbReference>
<evidence type="ECO:0000313" key="3">
    <source>
        <dbReference type="Proteomes" id="UP001500037"/>
    </source>
</evidence>